<evidence type="ECO:0008006" key="3">
    <source>
        <dbReference type="Google" id="ProtNLM"/>
    </source>
</evidence>
<proteinExistence type="predicted"/>
<evidence type="ECO:0000313" key="1">
    <source>
        <dbReference type="EMBL" id="CAI6364055.1"/>
    </source>
</evidence>
<protein>
    <recommendedName>
        <fullName evidence="3">NOF-FB transposable element protein</fullName>
    </recommendedName>
</protein>
<dbReference type="EMBL" id="CARXXK010000003">
    <property type="protein sequence ID" value="CAI6364055.1"/>
    <property type="molecule type" value="Genomic_DNA"/>
</dbReference>
<keyword evidence="2" id="KW-1185">Reference proteome</keyword>
<comment type="caution">
    <text evidence="1">The sequence shown here is derived from an EMBL/GenBank/DDBJ whole genome shotgun (WGS) entry which is preliminary data.</text>
</comment>
<name>A0AAV0X700_9HEMI</name>
<dbReference type="Proteomes" id="UP001160148">
    <property type="component" value="Unassembled WGS sequence"/>
</dbReference>
<reference evidence="1 2" key="1">
    <citation type="submission" date="2023-01" db="EMBL/GenBank/DDBJ databases">
        <authorList>
            <person name="Whitehead M."/>
        </authorList>
    </citation>
    <scope>NUCLEOTIDE SEQUENCE [LARGE SCALE GENOMIC DNA]</scope>
</reference>
<dbReference type="AlphaFoldDB" id="A0AAV0X700"/>
<organism evidence="1 2">
    <name type="scientific">Macrosiphum euphorbiae</name>
    <name type="common">potato aphid</name>
    <dbReference type="NCBI Taxonomy" id="13131"/>
    <lineage>
        <taxon>Eukaryota</taxon>
        <taxon>Metazoa</taxon>
        <taxon>Ecdysozoa</taxon>
        <taxon>Arthropoda</taxon>
        <taxon>Hexapoda</taxon>
        <taxon>Insecta</taxon>
        <taxon>Pterygota</taxon>
        <taxon>Neoptera</taxon>
        <taxon>Paraneoptera</taxon>
        <taxon>Hemiptera</taxon>
        <taxon>Sternorrhyncha</taxon>
        <taxon>Aphidomorpha</taxon>
        <taxon>Aphidoidea</taxon>
        <taxon>Aphididae</taxon>
        <taxon>Macrosiphini</taxon>
        <taxon>Macrosiphum</taxon>
    </lineage>
</organism>
<sequence length="958" mass="110441">MYYTVQKKGSSRSYNILKPYAWADVINDAFIKKHKLPCNFLYKRAKVSIDTNNTKHYITFQGKCKDCGENLFGWCSKKPKEFEPLEINISTKDTRGEELAHSSKRPLMGLKRQKIGKQLLTDIPANWRRQNTEEMDFDCTSPPNLYKNNVLSKAKQEYTDKLLRLPKKNVLESLVELKHTSLAGSIHNIGYDPLYVHYWTNHQILIYRDYNKEYCRLALDATGSLVKKLKRTSINILSADIFLYEAVISQGFGQFPVSQMISERHDTISITFWLDMWIKSGVNPPNEAVSDYSKALLGAMCKSFCSSNLRSYVQKCFFVLTNSSNDLPPCFLRVDVSHMIKMFCRLQHFSGIRNKRLKEFYVRGFRLLLTSTSLERFKKLLKSLMVVILSPTDGWMDENNMQPNPSESSRQYLLSLMKDTASFNDEYVAEECTNIEVLNDETDTVDSTNFYDQDEVARFIHEIETESNMDALTKGNRESAYFIPALLKDLKRYCYDFPLWTSVMVDQFKSPYLIATSSSVENDFNKLKNEVLKFSTRPMTADRFVIRHVKSIDEHSKLFRSMQLRNTYANININNKRDILLPECDSDIEISHKKTEHELINDICDYDYETSFRNNDSNSNESISKVTQIEINSIYPQSPNIKRKINKHLFSPAGRKIDIDSENSDNDIKTLLDFKKNDINSTINNLNDNDSNSLETSSCISSDIENWRGKGENPTAKLSIIKKYKKRTKYMDPTPEIERLLNKSLRSKNQTLLINGNMKTPIRVNKKRYLVSNTCAFDSVCILIAMAYTDSKDYQEFINKSHNELLTFCKDLAINGPSSIIYKKRLGILNKIFQEDLGITDVVVINAECNVLHIISTLMKTNPSTTNIKTCSKNNCGVKEHTSPTIIVTLDDGFSNLQKNLQHYCEDKIIKCYDCQSNAVSKRMLHEHLFIETDIYDEPTALTDFPLEITIDDKALVI</sequence>
<gene>
    <name evidence="1" type="ORF">MEUPH1_LOCUS18928</name>
</gene>
<evidence type="ECO:0000313" key="2">
    <source>
        <dbReference type="Proteomes" id="UP001160148"/>
    </source>
</evidence>
<accession>A0AAV0X700</accession>